<feature type="binding site" evidence="11 12">
    <location>
        <position position="321"/>
    </location>
    <ligand>
        <name>S-adenosyl-L-methionine</name>
        <dbReference type="ChEBI" id="CHEBI:59789"/>
    </ligand>
</feature>
<dbReference type="NCBIfam" id="TIGR00479">
    <property type="entry name" value="rumA"/>
    <property type="match status" value="1"/>
</dbReference>
<dbReference type="GO" id="GO:0070041">
    <property type="term" value="F:rRNA (uridine-C5-)-methyltransferase activity"/>
    <property type="evidence" value="ECO:0007669"/>
    <property type="project" value="UniProtKB-UniRule"/>
</dbReference>
<keyword evidence="6 11" id="KW-0479">Metal-binding</keyword>
<dbReference type="EC" id="2.1.1.190" evidence="11"/>
<evidence type="ECO:0000256" key="9">
    <source>
        <dbReference type="ARBA" id="ARBA00052756"/>
    </source>
</evidence>
<dbReference type="GO" id="GO:0070475">
    <property type="term" value="P:rRNA base methylation"/>
    <property type="evidence" value="ECO:0007669"/>
    <property type="project" value="TreeGrafter"/>
</dbReference>
<evidence type="ECO:0000256" key="3">
    <source>
        <dbReference type="ARBA" id="ARBA00022603"/>
    </source>
</evidence>
<evidence type="ECO:0000256" key="13">
    <source>
        <dbReference type="PROSITE-ProRule" id="PRU10015"/>
    </source>
</evidence>
<dbReference type="EMBL" id="UFSP01000001">
    <property type="protein sequence ID" value="SSY94389.1"/>
    <property type="molecule type" value="Genomic_DNA"/>
</dbReference>
<dbReference type="Pfam" id="PF05958">
    <property type="entry name" value="tRNA_U5-meth_tr"/>
    <property type="match status" value="2"/>
</dbReference>
<dbReference type="PANTHER" id="PTHR11061:SF49">
    <property type="entry name" value="23S RRNA (URACIL(1939)-C(5))-METHYLTRANSFERASE RLMD"/>
    <property type="match status" value="1"/>
</dbReference>
<evidence type="ECO:0000256" key="6">
    <source>
        <dbReference type="ARBA" id="ARBA00022723"/>
    </source>
</evidence>
<dbReference type="PROSITE" id="PS01231">
    <property type="entry name" value="TRMA_2"/>
    <property type="match status" value="1"/>
</dbReference>
<accession>A0A336N610</accession>
<comment type="similarity">
    <text evidence="11">Belongs to the class I-like SAM-binding methyltransferase superfamily. RNA M5U methyltransferase family. RlmD subfamily.</text>
</comment>
<dbReference type="InterPro" id="IPR030391">
    <property type="entry name" value="MeTrfase_TrmA_CS"/>
</dbReference>
<feature type="domain" description="TRAM" evidence="14">
    <location>
        <begin position="10"/>
        <end position="68"/>
    </location>
</feature>
<dbReference type="Gene3D" id="2.40.50.140">
    <property type="entry name" value="Nucleic acid-binding proteins"/>
    <property type="match status" value="1"/>
</dbReference>
<evidence type="ECO:0000256" key="1">
    <source>
        <dbReference type="ARBA" id="ARBA00022485"/>
    </source>
</evidence>
<keyword evidence="4 11" id="KW-0808">Transferase</keyword>
<evidence type="ECO:0000313" key="16">
    <source>
        <dbReference type="Proteomes" id="UP000253728"/>
    </source>
</evidence>
<dbReference type="Gene3D" id="3.40.50.150">
    <property type="entry name" value="Vaccinia Virus protein VP39"/>
    <property type="match status" value="1"/>
</dbReference>
<dbReference type="FunFam" id="2.40.50.140:FF:000097">
    <property type="entry name" value="23S rRNA (uracil(1939)-C(5))-methyltransferase RlmD"/>
    <property type="match status" value="1"/>
</dbReference>
<evidence type="ECO:0000256" key="5">
    <source>
        <dbReference type="ARBA" id="ARBA00022691"/>
    </source>
</evidence>
<dbReference type="InterPro" id="IPR010280">
    <property type="entry name" value="U5_MeTrfase_fam"/>
</dbReference>
<dbReference type="RefSeq" id="WP_005702878.1">
    <property type="nucleotide sequence ID" value="NZ_MAQF01000028.1"/>
</dbReference>
<organism evidence="15 16">
    <name type="scientific">Aggregatibacter aphrophilus</name>
    <name type="common">Haemophilus aphrophilus</name>
    <dbReference type="NCBI Taxonomy" id="732"/>
    <lineage>
        <taxon>Bacteria</taxon>
        <taxon>Pseudomonadati</taxon>
        <taxon>Pseudomonadota</taxon>
        <taxon>Gammaproteobacteria</taxon>
        <taxon>Pasteurellales</taxon>
        <taxon>Pasteurellaceae</taxon>
        <taxon>Aggregatibacter</taxon>
    </lineage>
</organism>
<dbReference type="InterPro" id="IPR029063">
    <property type="entry name" value="SAM-dependent_MTases_sf"/>
</dbReference>
<evidence type="ECO:0000256" key="10">
    <source>
        <dbReference type="ARBA" id="ARBA00059995"/>
    </source>
</evidence>
<keyword evidence="2 11" id="KW-0698">rRNA processing</keyword>
<dbReference type="NCBIfam" id="NF009639">
    <property type="entry name" value="PRK13168.1"/>
    <property type="match status" value="1"/>
</dbReference>
<dbReference type="GO" id="GO:0003723">
    <property type="term" value="F:RNA binding"/>
    <property type="evidence" value="ECO:0007669"/>
    <property type="project" value="InterPro"/>
</dbReference>
<feature type="binding site" evidence="11">
    <location>
        <position position="90"/>
    </location>
    <ligand>
        <name>[4Fe-4S] cluster</name>
        <dbReference type="ChEBI" id="CHEBI:49883"/>
    </ligand>
</feature>
<evidence type="ECO:0000256" key="8">
    <source>
        <dbReference type="ARBA" id="ARBA00023014"/>
    </source>
</evidence>
<reference evidence="15 16" key="1">
    <citation type="submission" date="2018-06" db="EMBL/GenBank/DDBJ databases">
        <authorList>
            <consortium name="Pathogen Informatics"/>
            <person name="Doyle S."/>
        </authorList>
    </citation>
    <scope>NUCLEOTIDE SEQUENCE [LARGE SCALE GENOMIC DNA]</scope>
    <source>
        <strain evidence="15 16">NCTC5908</strain>
    </source>
</reference>
<feature type="binding site" evidence="11 12">
    <location>
        <position position="300"/>
    </location>
    <ligand>
        <name>S-adenosyl-L-methionine</name>
        <dbReference type="ChEBI" id="CHEBI:59789"/>
    </ligand>
</feature>
<dbReference type="InterPro" id="IPR002792">
    <property type="entry name" value="TRAM_dom"/>
</dbReference>
<keyword evidence="7 11" id="KW-0408">Iron</keyword>
<feature type="binding site" evidence="11 12">
    <location>
        <position position="369"/>
    </location>
    <ligand>
        <name>S-adenosyl-L-methionine</name>
        <dbReference type="ChEBI" id="CHEBI:59789"/>
    </ligand>
</feature>
<name>A0A336N610_AGGAP</name>
<dbReference type="HAMAP" id="MF_01010">
    <property type="entry name" value="23SrRNA_methyltr_RlmD"/>
    <property type="match status" value="1"/>
</dbReference>
<dbReference type="PROSITE" id="PS01230">
    <property type="entry name" value="TRMA_1"/>
    <property type="match status" value="1"/>
</dbReference>
<keyword evidence="8 11" id="KW-0411">Iron-sulfur</keyword>
<feature type="binding site" evidence="11">
    <location>
        <position position="305"/>
    </location>
    <ligand>
        <name>S-adenosyl-L-methionine</name>
        <dbReference type="ChEBI" id="CHEBI:59789"/>
    </ligand>
</feature>
<dbReference type="AlphaFoldDB" id="A0A336N610"/>
<keyword evidence="5 11" id="KW-0949">S-adenosyl-L-methionine</keyword>
<feature type="binding site" evidence="11">
    <location>
        <position position="168"/>
    </location>
    <ligand>
        <name>[4Fe-4S] cluster</name>
        <dbReference type="ChEBI" id="CHEBI:49883"/>
    </ligand>
</feature>
<proteinExistence type="inferred from homology"/>
<dbReference type="InterPro" id="IPR001566">
    <property type="entry name" value="23S_rRNA_MeTrfase_RlmD"/>
</dbReference>
<dbReference type="CDD" id="cd02440">
    <property type="entry name" value="AdoMet_MTases"/>
    <property type="match status" value="1"/>
</dbReference>
<evidence type="ECO:0000256" key="4">
    <source>
        <dbReference type="ARBA" id="ARBA00022679"/>
    </source>
</evidence>
<dbReference type="GO" id="GO:0051539">
    <property type="term" value="F:4 iron, 4 sulfur cluster binding"/>
    <property type="evidence" value="ECO:0007669"/>
    <property type="project" value="UniProtKB-KW"/>
</dbReference>
<dbReference type="Proteomes" id="UP000253728">
    <property type="component" value="Unassembled WGS sequence"/>
</dbReference>
<keyword evidence="3 11" id="KW-0489">Methyltransferase</keyword>
<dbReference type="InterPro" id="IPR030390">
    <property type="entry name" value="MeTrfase_TrmA_AS"/>
</dbReference>
<dbReference type="FunFam" id="3.40.50.150:FF:000009">
    <property type="entry name" value="23S rRNA (Uracil(1939)-C(5))-methyltransferase RlmD"/>
    <property type="match status" value="1"/>
</dbReference>
<dbReference type="PANTHER" id="PTHR11061">
    <property type="entry name" value="RNA M5U METHYLTRANSFERASE"/>
    <property type="match status" value="1"/>
</dbReference>
<keyword evidence="1 11" id="KW-0004">4Fe-4S</keyword>
<sequence>MALLYTQGKPKKVTQPFTADILELDYQGLGVAKINGKTWFIENALPQEKVDVRVLEEKRQYGLGTATRILHPSPLRQQPQCHYFSQCGGCQNQHIPIELQRSAKQKALMQRLSRLQSTPIQFMPLLQGDEWGYRRRVRLSIGFDGKTRKLQIGLRRKNSQQIIPIERCLVLAQPLNNLLPKLTALFAQWSMPQQLGHIELVSADNGVAMLLRHIKNIAKNDRTLLLNFAEQHQLMLFVQEHDVIEHWRGTRPYYGLDDGSQLQFDIRDFIQINADLNRQMITTALDWLSLNEQDHVLDLFCGMGNFTLSLSRKVKSAVGIEGVSAMVEKARANAERNRCANVQFYQADLDQPFISQPWAQQPFNKILLDPPRTGAAFALQALCQLAAEKILYVSCNPATLVRDTEILLNAGYQLDKVAMIDMFPHTGHLESISLYQKK</sequence>
<comment type="function">
    <text evidence="10 11">Catalyzes the formation of 5-methyl-uridine at position 1939 (m5U1939) in 23S rRNA.</text>
</comment>
<dbReference type="PROSITE" id="PS51687">
    <property type="entry name" value="SAM_MT_RNA_M5U"/>
    <property type="match status" value="1"/>
</dbReference>
<feature type="active site" description="Nucleophile" evidence="11 12">
    <location>
        <position position="395"/>
    </location>
</feature>
<feature type="active site" evidence="13">
    <location>
        <position position="395"/>
    </location>
</feature>
<gene>
    <name evidence="11 15" type="primary">rlmD</name>
    <name evidence="15" type="ORF">NCTC5908_00824</name>
</gene>
<evidence type="ECO:0000256" key="2">
    <source>
        <dbReference type="ARBA" id="ARBA00022552"/>
    </source>
</evidence>
<evidence type="ECO:0000256" key="12">
    <source>
        <dbReference type="PROSITE-ProRule" id="PRU01024"/>
    </source>
</evidence>
<dbReference type="PROSITE" id="PS50926">
    <property type="entry name" value="TRAM"/>
    <property type="match status" value="1"/>
</dbReference>
<dbReference type="Pfam" id="PF01938">
    <property type="entry name" value="TRAM"/>
    <property type="match status" value="1"/>
</dbReference>
<protein>
    <recommendedName>
        <fullName evidence="11">23S rRNA (uracil(1939)-C(5))-methyltransferase RlmD</fullName>
        <ecNumber evidence="11">2.1.1.190</ecNumber>
    </recommendedName>
    <alternativeName>
        <fullName evidence="11">23S rRNA(m5U1939)-methyltransferase</fullName>
    </alternativeName>
</protein>
<dbReference type="InterPro" id="IPR012340">
    <property type="entry name" value="NA-bd_OB-fold"/>
</dbReference>
<evidence type="ECO:0000256" key="7">
    <source>
        <dbReference type="ARBA" id="ARBA00023004"/>
    </source>
</evidence>
<dbReference type="GeneID" id="49634610"/>
<evidence type="ECO:0000259" key="14">
    <source>
        <dbReference type="PROSITE" id="PS50926"/>
    </source>
</evidence>
<dbReference type="GO" id="GO:0005506">
    <property type="term" value="F:iron ion binding"/>
    <property type="evidence" value="ECO:0007669"/>
    <property type="project" value="UniProtKB-UniRule"/>
</dbReference>
<evidence type="ECO:0000256" key="11">
    <source>
        <dbReference type="HAMAP-Rule" id="MF_01010"/>
    </source>
</evidence>
<dbReference type="STRING" id="732.ADJ80_00995"/>
<feature type="binding site" evidence="11">
    <location>
        <position position="87"/>
    </location>
    <ligand>
        <name>[4Fe-4S] cluster</name>
        <dbReference type="ChEBI" id="CHEBI:49883"/>
    </ligand>
</feature>
<feature type="binding site" evidence="11 12">
    <location>
        <position position="271"/>
    </location>
    <ligand>
        <name>S-adenosyl-L-methionine</name>
        <dbReference type="ChEBI" id="CHEBI:59789"/>
    </ligand>
</feature>
<dbReference type="Gene3D" id="2.40.50.1070">
    <property type="match status" value="1"/>
</dbReference>
<evidence type="ECO:0000313" key="15">
    <source>
        <dbReference type="EMBL" id="SSY94389.1"/>
    </source>
</evidence>
<comment type="catalytic activity">
    <reaction evidence="9 11">
        <text>uridine(1939) in 23S rRNA + S-adenosyl-L-methionine = 5-methyluridine(1939) in 23S rRNA + S-adenosyl-L-homocysteine + H(+)</text>
        <dbReference type="Rhea" id="RHEA:42908"/>
        <dbReference type="Rhea" id="RHEA-COMP:10278"/>
        <dbReference type="Rhea" id="RHEA-COMP:10279"/>
        <dbReference type="ChEBI" id="CHEBI:15378"/>
        <dbReference type="ChEBI" id="CHEBI:57856"/>
        <dbReference type="ChEBI" id="CHEBI:59789"/>
        <dbReference type="ChEBI" id="CHEBI:65315"/>
        <dbReference type="ChEBI" id="CHEBI:74447"/>
        <dbReference type="EC" id="2.1.1.190"/>
    </reaction>
</comment>
<dbReference type="SUPFAM" id="SSF53335">
    <property type="entry name" value="S-adenosyl-L-methionine-dependent methyltransferases"/>
    <property type="match status" value="1"/>
</dbReference>
<feature type="binding site" evidence="11">
    <location>
        <position position="348"/>
    </location>
    <ligand>
        <name>S-adenosyl-L-methionine</name>
        <dbReference type="ChEBI" id="CHEBI:59789"/>
    </ligand>
</feature>
<feature type="binding site" evidence="11">
    <location>
        <position position="81"/>
    </location>
    <ligand>
        <name>[4Fe-4S] cluster</name>
        <dbReference type="ChEBI" id="CHEBI:49883"/>
    </ligand>
</feature>
<dbReference type="SUPFAM" id="SSF50249">
    <property type="entry name" value="Nucleic acid-binding proteins"/>
    <property type="match status" value="1"/>
</dbReference>